<organism evidence="1 2">
    <name type="scientific">Phlebiopsis gigantea (strain 11061_1 CR5-6)</name>
    <name type="common">White-rot fungus</name>
    <name type="synonym">Peniophora gigantea</name>
    <dbReference type="NCBI Taxonomy" id="745531"/>
    <lineage>
        <taxon>Eukaryota</taxon>
        <taxon>Fungi</taxon>
        <taxon>Dikarya</taxon>
        <taxon>Basidiomycota</taxon>
        <taxon>Agaricomycotina</taxon>
        <taxon>Agaricomycetes</taxon>
        <taxon>Polyporales</taxon>
        <taxon>Phanerochaetaceae</taxon>
        <taxon>Phlebiopsis</taxon>
    </lineage>
</organism>
<gene>
    <name evidence="1" type="ORF">PHLGIDRAFT_129329</name>
</gene>
<evidence type="ECO:0000313" key="1">
    <source>
        <dbReference type="EMBL" id="KIP04687.1"/>
    </source>
</evidence>
<reference evidence="1 2" key="1">
    <citation type="journal article" date="2014" name="PLoS Genet.">
        <title>Analysis of the Phlebiopsis gigantea genome, transcriptome and secretome provides insight into its pioneer colonization strategies of wood.</title>
        <authorList>
            <person name="Hori C."/>
            <person name="Ishida T."/>
            <person name="Igarashi K."/>
            <person name="Samejima M."/>
            <person name="Suzuki H."/>
            <person name="Master E."/>
            <person name="Ferreira P."/>
            <person name="Ruiz-Duenas F.J."/>
            <person name="Held B."/>
            <person name="Canessa P."/>
            <person name="Larrondo L.F."/>
            <person name="Schmoll M."/>
            <person name="Druzhinina I.S."/>
            <person name="Kubicek C.P."/>
            <person name="Gaskell J.A."/>
            <person name="Kersten P."/>
            <person name="St John F."/>
            <person name="Glasner J."/>
            <person name="Sabat G."/>
            <person name="Splinter BonDurant S."/>
            <person name="Syed K."/>
            <person name="Yadav J."/>
            <person name="Mgbeahuruike A.C."/>
            <person name="Kovalchuk A."/>
            <person name="Asiegbu F.O."/>
            <person name="Lackner G."/>
            <person name="Hoffmeister D."/>
            <person name="Rencoret J."/>
            <person name="Gutierrez A."/>
            <person name="Sun H."/>
            <person name="Lindquist E."/>
            <person name="Barry K."/>
            <person name="Riley R."/>
            <person name="Grigoriev I.V."/>
            <person name="Henrissat B."/>
            <person name="Kues U."/>
            <person name="Berka R.M."/>
            <person name="Martinez A.T."/>
            <person name="Covert S.F."/>
            <person name="Blanchette R.A."/>
            <person name="Cullen D."/>
        </authorList>
    </citation>
    <scope>NUCLEOTIDE SEQUENCE [LARGE SCALE GENOMIC DNA]</scope>
    <source>
        <strain evidence="1 2">11061_1 CR5-6</strain>
    </source>
</reference>
<protein>
    <submittedName>
        <fullName evidence="1">Uncharacterized protein</fullName>
    </submittedName>
</protein>
<sequence>MWDGVFKGEDDAYIVIYRTGEVPAPYDTVVAADWLILAPSGVGGKNDGLLSDQNYRFNTSGGNPPNTTCTPGGPFLRVKSVTNFCMFGGKWNSSA</sequence>
<proteinExistence type="predicted"/>
<dbReference type="HOGENOM" id="CLU_2400399_0_0_1"/>
<dbReference type="EMBL" id="KN840565">
    <property type="protein sequence ID" value="KIP04687.1"/>
    <property type="molecule type" value="Genomic_DNA"/>
</dbReference>
<keyword evidence="2" id="KW-1185">Reference proteome</keyword>
<dbReference type="Proteomes" id="UP000053257">
    <property type="component" value="Unassembled WGS sequence"/>
</dbReference>
<accession>A0A0C3S3X6</accession>
<name>A0A0C3S3X6_PHLG1</name>
<evidence type="ECO:0000313" key="2">
    <source>
        <dbReference type="Proteomes" id="UP000053257"/>
    </source>
</evidence>
<dbReference type="AlphaFoldDB" id="A0A0C3S3X6"/>